<dbReference type="InterPro" id="IPR044193">
    <property type="entry name" value="TRL33"/>
</dbReference>
<keyword evidence="4" id="KW-1185">Reference proteome</keyword>
<dbReference type="InterPro" id="IPR036249">
    <property type="entry name" value="Thioredoxin-like_sf"/>
</dbReference>
<comment type="caution">
    <text evidence="3">The sequence shown here is derived from an EMBL/GenBank/DDBJ whole genome shotgun (WGS) entry which is preliminary data.</text>
</comment>
<dbReference type="Pfam" id="PF00085">
    <property type="entry name" value="Thioredoxin"/>
    <property type="match status" value="1"/>
</dbReference>
<proteinExistence type="predicted"/>
<organism evidence="3 4">
    <name type="scientific">Pycnococcus provasolii</name>
    <dbReference type="NCBI Taxonomy" id="41880"/>
    <lineage>
        <taxon>Eukaryota</taxon>
        <taxon>Viridiplantae</taxon>
        <taxon>Chlorophyta</taxon>
        <taxon>Pseudoscourfieldiophyceae</taxon>
        <taxon>Pseudoscourfieldiales</taxon>
        <taxon>Pycnococcaceae</taxon>
        <taxon>Pycnococcus</taxon>
    </lineage>
</organism>
<dbReference type="InterPro" id="IPR013766">
    <property type="entry name" value="Thioredoxin_domain"/>
</dbReference>
<evidence type="ECO:0000313" key="4">
    <source>
        <dbReference type="Proteomes" id="UP000660262"/>
    </source>
</evidence>
<sequence length="149" mass="16672">MAGNQPSEPPPRASLAGATQARRVHGRFAPEPPSNLVTAIDDWDLRDRVDLAGRAKRALVVNFGAAWCHVCRGTLPRFERMAHSNPKMDFVVADVEECSDTAKNIRFTPTFAIFRGGKMVDRRFGGGDADLQAVEDRLWLHQDWPKFIE</sequence>
<dbReference type="PANTHER" id="PTHR47571">
    <property type="entry name" value="THIOREDOXIN-LIKE 3-3"/>
    <property type="match status" value="1"/>
</dbReference>
<dbReference type="Proteomes" id="UP000660262">
    <property type="component" value="Unassembled WGS sequence"/>
</dbReference>
<evidence type="ECO:0000259" key="2">
    <source>
        <dbReference type="PROSITE" id="PS51352"/>
    </source>
</evidence>
<feature type="region of interest" description="Disordered" evidence="1">
    <location>
        <begin position="1"/>
        <end position="30"/>
    </location>
</feature>
<dbReference type="CDD" id="cd02947">
    <property type="entry name" value="TRX_family"/>
    <property type="match status" value="1"/>
</dbReference>
<dbReference type="EMBL" id="BNJQ01000004">
    <property type="protein sequence ID" value="GHP02848.1"/>
    <property type="molecule type" value="Genomic_DNA"/>
</dbReference>
<name>A0A830H850_9CHLO</name>
<dbReference type="SUPFAM" id="SSF52833">
    <property type="entry name" value="Thioredoxin-like"/>
    <property type="match status" value="1"/>
</dbReference>
<evidence type="ECO:0000256" key="1">
    <source>
        <dbReference type="SAM" id="MobiDB-lite"/>
    </source>
</evidence>
<protein>
    <recommendedName>
        <fullName evidence="2">Thioredoxin domain-containing protein</fullName>
    </recommendedName>
</protein>
<evidence type="ECO:0000313" key="3">
    <source>
        <dbReference type="EMBL" id="GHP02848.1"/>
    </source>
</evidence>
<dbReference type="OrthoDB" id="2121326at2759"/>
<dbReference type="PANTHER" id="PTHR47571:SF1">
    <property type="entry name" value="THIOREDOXIN-LIKE 3-3"/>
    <property type="match status" value="1"/>
</dbReference>
<dbReference type="PROSITE" id="PS51352">
    <property type="entry name" value="THIOREDOXIN_2"/>
    <property type="match status" value="1"/>
</dbReference>
<accession>A0A830H850</accession>
<feature type="domain" description="Thioredoxin" evidence="2">
    <location>
        <begin position="25"/>
        <end position="143"/>
    </location>
</feature>
<reference evidence="3" key="1">
    <citation type="submission" date="2020-10" db="EMBL/GenBank/DDBJ databases">
        <title>Unveiling of a novel bifunctional photoreceptor, Dualchrome1, isolated from a cosmopolitan green alga.</title>
        <authorList>
            <person name="Suzuki S."/>
            <person name="Kawachi M."/>
        </authorList>
    </citation>
    <scope>NUCLEOTIDE SEQUENCE</scope>
    <source>
        <strain evidence="3">NIES 2893</strain>
    </source>
</reference>
<dbReference type="Gene3D" id="3.40.30.10">
    <property type="entry name" value="Glutaredoxin"/>
    <property type="match status" value="1"/>
</dbReference>
<gene>
    <name evidence="3" type="ORF">PPROV_000160300</name>
</gene>
<dbReference type="AlphaFoldDB" id="A0A830H850"/>